<feature type="domain" description="SUN" evidence="7">
    <location>
        <begin position="147"/>
        <end position="319"/>
    </location>
</feature>
<feature type="region of interest" description="Disordered" evidence="5">
    <location>
        <begin position="41"/>
        <end position="97"/>
    </location>
</feature>
<dbReference type="InterPro" id="IPR012919">
    <property type="entry name" value="SUN_dom"/>
</dbReference>
<evidence type="ECO:0000256" key="1">
    <source>
        <dbReference type="ARBA" id="ARBA00004370"/>
    </source>
</evidence>
<evidence type="ECO:0000259" key="7">
    <source>
        <dbReference type="PROSITE" id="PS51469"/>
    </source>
</evidence>
<comment type="subcellular location">
    <subcellularLocation>
        <location evidence="1">Membrane</location>
    </subcellularLocation>
</comment>
<dbReference type="GO" id="GO:0043495">
    <property type="term" value="F:protein-membrane adaptor activity"/>
    <property type="evidence" value="ECO:0007669"/>
    <property type="project" value="TreeGrafter"/>
</dbReference>
<dbReference type="GO" id="GO:0005635">
    <property type="term" value="C:nuclear envelope"/>
    <property type="evidence" value="ECO:0007669"/>
    <property type="project" value="UniProtKB-ARBA"/>
</dbReference>
<keyword evidence="4 6" id="KW-0472">Membrane</keyword>
<proteinExistence type="predicted"/>
<keyword evidence="2 6" id="KW-0812">Transmembrane</keyword>
<feature type="compositionally biased region" description="Basic and acidic residues" evidence="5">
    <location>
        <begin position="78"/>
        <end position="97"/>
    </location>
</feature>
<feature type="compositionally biased region" description="Polar residues" evidence="5">
    <location>
        <begin position="41"/>
        <end position="56"/>
    </location>
</feature>
<feature type="compositionally biased region" description="Low complexity" evidence="5">
    <location>
        <begin position="63"/>
        <end position="77"/>
    </location>
</feature>
<protein>
    <submittedName>
        <fullName evidence="8">SUN domain-containing protein 3</fullName>
    </submittedName>
</protein>
<dbReference type="PROSITE" id="PS51469">
    <property type="entry name" value="SUN"/>
    <property type="match status" value="1"/>
</dbReference>
<dbReference type="Gene3D" id="2.60.120.260">
    <property type="entry name" value="Galactose-binding domain-like"/>
    <property type="match status" value="1"/>
</dbReference>
<dbReference type="Pfam" id="PF07738">
    <property type="entry name" value="Sad1_UNC"/>
    <property type="match status" value="1"/>
</dbReference>
<evidence type="ECO:0000313" key="8">
    <source>
        <dbReference type="EMBL" id="CAG6789818.1"/>
    </source>
</evidence>
<dbReference type="EMBL" id="HBUF01666957">
    <property type="protein sequence ID" value="CAG6789818.1"/>
    <property type="molecule type" value="Transcribed_RNA"/>
</dbReference>
<dbReference type="PANTHER" id="PTHR12911:SF8">
    <property type="entry name" value="KLAROID PROTEIN-RELATED"/>
    <property type="match status" value="1"/>
</dbReference>
<dbReference type="GO" id="GO:0016020">
    <property type="term" value="C:membrane"/>
    <property type="evidence" value="ECO:0007669"/>
    <property type="project" value="UniProtKB-SubCell"/>
</dbReference>
<evidence type="ECO:0000256" key="6">
    <source>
        <dbReference type="SAM" id="Phobius"/>
    </source>
</evidence>
<evidence type="ECO:0000256" key="2">
    <source>
        <dbReference type="ARBA" id="ARBA00022692"/>
    </source>
</evidence>
<keyword evidence="3 6" id="KW-1133">Transmembrane helix</keyword>
<evidence type="ECO:0000256" key="3">
    <source>
        <dbReference type="ARBA" id="ARBA00022989"/>
    </source>
</evidence>
<name>A0A8D9BQN2_9HEMI</name>
<sequence>MDFVLCKNKHIMHHRKALHVSTFSVNDEASSDIASTVSINSQNCPCSPRPTVQSPASPERPSSHGSTTSGSSNGSSDTRSRSSDESRNDPAGDSWDSSKEKSFLSLHFVYIVVILAVLGYVCFFMLKMKNEVAESCKICDERVLLDPHIVSQVKKIPRYNDKIDYASDEYGAVIELHDTYYFKDSFGVGDLLRLPDVNEVSPNAMLKDNDECFAMRGHTGTFFIRLSRPIVVQSVTLVHNKEECDAAPKEFIIYGVKDPKEKVQVSLGRFQYENRGKLAQKFIIPRFAEIGYIGMKIVSNWGNKQYTCITKIKVHGEPQD</sequence>
<organism evidence="8">
    <name type="scientific">Cacopsylla melanoneura</name>
    <dbReference type="NCBI Taxonomy" id="428564"/>
    <lineage>
        <taxon>Eukaryota</taxon>
        <taxon>Metazoa</taxon>
        <taxon>Ecdysozoa</taxon>
        <taxon>Arthropoda</taxon>
        <taxon>Hexapoda</taxon>
        <taxon>Insecta</taxon>
        <taxon>Pterygota</taxon>
        <taxon>Neoptera</taxon>
        <taxon>Paraneoptera</taxon>
        <taxon>Hemiptera</taxon>
        <taxon>Sternorrhyncha</taxon>
        <taxon>Psylloidea</taxon>
        <taxon>Psyllidae</taxon>
        <taxon>Psyllinae</taxon>
        <taxon>Cacopsylla</taxon>
    </lineage>
</organism>
<reference evidence="8" key="1">
    <citation type="submission" date="2021-05" db="EMBL/GenBank/DDBJ databases">
        <authorList>
            <person name="Alioto T."/>
            <person name="Alioto T."/>
            <person name="Gomez Garrido J."/>
        </authorList>
    </citation>
    <scope>NUCLEOTIDE SEQUENCE</scope>
</reference>
<feature type="transmembrane region" description="Helical" evidence="6">
    <location>
        <begin position="108"/>
        <end position="126"/>
    </location>
</feature>
<dbReference type="PANTHER" id="PTHR12911">
    <property type="entry name" value="SAD1/UNC-84-LIKE PROTEIN-RELATED"/>
    <property type="match status" value="1"/>
</dbReference>
<evidence type="ECO:0000256" key="5">
    <source>
        <dbReference type="SAM" id="MobiDB-lite"/>
    </source>
</evidence>
<evidence type="ECO:0000256" key="4">
    <source>
        <dbReference type="ARBA" id="ARBA00023136"/>
    </source>
</evidence>
<dbReference type="InterPro" id="IPR045119">
    <property type="entry name" value="SUN1-5"/>
</dbReference>
<accession>A0A8D9BQN2</accession>
<dbReference type="AlphaFoldDB" id="A0A8D9BQN2"/>